<reference evidence="1" key="2">
    <citation type="submission" date="2022-01" db="EMBL/GenBank/DDBJ databases">
        <authorList>
            <person name="Yamashiro T."/>
            <person name="Shiraishi A."/>
            <person name="Satake H."/>
            <person name="Nakayama K."/>
        </authorList>
    </citation>
    <scope>NUCLEOTIDE SEQUENCE</scope>
</reference>
<reference evidence="1" key="1">
    <citation type="journal article" date="2022" name="Int. J. Mol. Sci.">
        <title>Draft Genome of Tanacetum Coccineum: Genomic Comparison of Closely Related Tanacetum-Family Plants.</title>
        <authorList>
            <person name="Yamashiro T."/>
            <person name="Shiraishi A."/>
            <person name="Nakayama K."/>
            <person name="Satake H."/>
        </authorList>
    </citation>
    <scope>NUCLEOTIDE SEQUENCE</scope>
</reference>
<accession>A0ABQ4XWW7</accession>
<protein>
    <submittedName>
        <fullName evidence="1">Uncharacterized protein</fullName>
    </submittedName>
</protein>
<organism evidence="1 2">
    <name type="scientific">Tanacetum coccineum</name>
    <dbReference type="NCBI Taxonomy" id="301880"/>
    <lineage>
        <taxon>Eukaryota</taxon>
        <taxon>Viridiplantae</taxon>
        <taxon>Streptophyta</taxon>
        <taxon>Embryophyta</taxon>
        <taxon>Tracheophyta</taxon>
        <taxon>Spermatophyta</taxon>
        <taxon>Magnoliopsida</taxon>
        <taxon>eudicotyledons</taxon>
        <taxon>Gunneridae</taxon>
        <taxon>Pentapetalae</taxon>
        <taxon>asterids</taxon>
        <taxon>campanulids</taxon>
        <taxon>Asterales</taxon>
        <taxon>Asteraceae</taxon>
        <taxon>Asteroideae</taxon>
        <taxon>Anthemideae</taxon>
        <taxon>Anthemidinae</taxon>
        <taxon>Tanacetum</taxon>
    </lineage>
</organism>
<name>A0ABQ4XWW7_9ASTR</name>
<dbReference type="EMBL" id="BQNB010009880">
    <property type="protein sequence ID" value="GJS69701.1"/>
    <property type="molecule type" value="Genomic_DNA"/>
</dbReference>
<proteinExistence type="predicted"/>
<evidence type="ECO:0000313" key="1">
    <source>
        <dbReference type="EMBL" id="GJS69701.1"/>
    </source>
</evidence>
<keyword evidence="2" id="KW-1185">Reference proteome</keyword>
<sequence>MSDIYGLCWRFLDIRKLYASFRSASSGYSKSLSLVIIVYAETTFIMDPSQVDGYHQMARDFTTVTEVMKFLRACWLLSDVLLRIKEDLKGRRKQDVATFVFQMYDLSAGQNCTSEGLGGWLQPFGIPRWKWDEISIDFVTGLPTTQKRHDAIWVVVDGYQVCSFLTYSGRTMKAWGTRLKFSTNIYLKNVLWSVREDLSTLERYVEGIVLWDWSRCWDEYLCWWSLHTIIVGHASNLGSNFTSFCMVVNVRAPNCWDEVGINVLIEAELHRDLLMRKWLL</sequence>
<evidence type="ECO:0000313" key="2">
    <source>
        <dbReference type="Proteomes" id="UP001151760"/>
    </source>
</evidence>
<gene>
    <name evidence="1" type="ORF">Tco_0702542</name>
</gene>
<comment type="caution">
    <text evidence="1">The sequence shown here is derived from an EMBL/GenBank/DDBJ whole genome shotgun (WGS) entry which is preliminary data.</text>
</comment>
<dbReference type="Proteomes" id="UP001151760">
    <property type="component" value="Unassembled WGS sequence"/>
</dbReference>